<evidence type="ECO:0000256" key="4">
    <source>
        <dbReference type="ARBA" id="ARBA00022691"/>
    </source>
</evidence>
<evidence type="ECO:0000256" key="1">
    <source>
        <dbReference type="ARBA" id="ARBA00022552"/>
    </source>
</evidence>
<evidence type="ECO:0000313" key="6">
    <source>
        <dbReference type="EMBL" id="SVE26341.1"/>
    </source>
</evidence>
<keyword evidence="4" id="KW-0949">S-adenosyl-L-methionine</keyword>
<dbReference type="PANTHER" id="PTHR10920:SF18">
    <property type="entry name" value="RRNA METHYLTRANSFERASE 2, MITOCHONDRIAL"/>
    <property type="match status" value="1"/>
</dbReference>
<dbReference type="Pfam" id="PF01728">
    <property type="entry name" value="FtsJ"/>
    <property type="match status" value="1"/>
</dbReference>
<dbReference type="Gene3D" id="3.40.50.150">
    <property type="entry name" value="Vaccinia Virus protein VP39"/>
    <property type="match status" value="1"/>
</dbReference>
<feature type="non-terminal residue" evidence="6">
    <location>
        <position position="1"/>
    </location>
</feature>
<gene>
    <name evidence="6" type="ORF">METZ01_LOCUS479195</name>
</gene>
<dbReference type="InterPro" id="IPR050082">
    <property type="entry name" value="RNA_methyltr_RlmE"/>
</dbReference>
<keyword evidence="1" id="KW-0698">rRNA processing</keyword>
<dbReference type="InterPro" id="IPR002877">
    <property type="entry name" value="RNA_MeTrfase_FtsJ_dom"/>
</dbReference>
<protein>
    <recommendedName>
        <fullName evidence="5">Ribosomal RNA methyltransferase FtsJ domain-containing protein</fullName>
    </recommendedName>
</protein>
<feature type="domain" description="Ribosomal RNA methyltransferase FtsJ" evidence="5">
    <location>
        <begin position="1"/>
        <end position="143"/>
    </location>
</feature>
<name>A0A383C2E9_9ZZZZ</name>
<dbReference type="AlphaFoldDB" id="A0A383C2E9"/>
<dbReference type="SUPFAM" id="SSF53335">
    <property type="entry name" value="S-adenosyl-L-methionine-dependent methyltransferases"/>
    <property type="match status" value="1"/>
</dbReference>
<dbReference type="GO" id="GO:0008650">
    <property type="term" value="F:rRNA (uridine-2'-O-)-methyltransferase activity"/>
    <property type="evidence" value="ECO:0007669"/>
    <property type="project" value="TreeGrafter"/>
</dbReference>
<accession>A0A383C2E9</accession>
<dbReference type="PANTHER" id="PTHR10920">
    <property type="entry name" value="RIBOSOMAL RNA METHYLTRANSFERASE"/>
    <property type="match status" value="1"/>
</dbReference>
<evidence type="ECO:0000256" key="3">
    <source>
        <dbReference type="ARBA" id="ARBA00022679"/>
    </source>
</evidence>
<dbReference type="EMBL" id="UINC01205252">
    <property type="protein sequence ID" value="SVE26341.1"/>
    <property type="molecule type" value="Genomic_DNA"/>
</dbReference>
<organism evidence="6">
    <name type="scientific">marine metagenome</name>
    <dbReference type="NCBI Taxonomy" id="408172"/>
    <lineage>
        <taxon>unclassified sequences</taxon>
        <taxon>metagenomes</taxon>
        <taxon>ecological metagenomes</taxon>
    </lineage>
</organism>
<reference evidence="6" key="1">
    <citation type="submission" date="2018-05" db="EMBL/GenBank/DDBJ databases">
        <authorList>
            <person name="Lanie J.A."/>
            <person name="Ng W.-L."/>
            <person name="Kazmierczak K.M."/>
            <person name="Andrzejewski T.M."/>
            <person name="Davidsen T.M."/>
            <person name="Wayne K.J."/>
            <person name="Tettelin H."/>
            <person name="Glass J.I."/>
            <person name="Rusch D."/>
            <person name="Podicherti R."/>
            <person name="Tsui H.-C.T."/>
            <person name="Winkler M.E."/>
        </authorList>
    </citation>
    <scope>NUCLEOTIDE SEQUENCE</scope>
</reference>
<keyword evidence="3" id="KW-0808">Transferase</keyword>
<keyword evidence="2" id="KW-0489">Methyltransferase</keyword>
<sequence>PGSWSEVLVERLKSPRKIVAIDLLDIKPLKNVEIIKGDFRSNDFANTLKNNGPFELLLSDASPNLTGNKTADFLQSLELIENIFEIALKDLSVGGHLVAKYFRSGDIKDLILKAKKNFAKVTSFKPDSSRKESSEIYLVCLKKKESID</sequence>
<dbReference type="InterPro" id="IPR029063">
    <property type="entry name" value="SAM-dependent_MTases_sf"/>
</dbReference>
<evidence type="ECO:0000259" key="5">
    <source>
        <dbReference type="Pfam" id="PF01728"/>
    </source>
</evidence>
<evidence type="ECO:0000256" key="2">
    <source>
        <dbReference type="ARBA" id="ARBA00022603"/>
    </source>
</evidence>
<proteinExistence type="predicted"/>